<evidence type="ECO:0000313" key="3">
    <source>
        <dbReference type="EMBL" id="SDB88985.1"/>
    </source>
</evidence>
<name>A0A1G6H4X9_9MICO</name>
<gene>
    <name evidence="3" type="ORF">SAMN05216410_0707</name>
</gene>
<feature type="compositionally biased region" description="Basic and acidic residues" evidence="1">
    <location>
        <begin position="730"/>
        <end position="739"/>
    </location>
</feature>
<protein>
    <recommendedName>
        <fullName evidence="5">Glycoprotein</fullName>
    </recommendedName>
</protein>
<keyword evidence="2" id="KW-0472">Membrane</keyword>
<evidence type="ECO:0000256" key="1">
    <source>
        <dbReference type="SAM" id="MobiDB-lite"/>
    </source>
</evidence>
<feature type="region of interest" description="Disordered" evidence="1">
    <location>
        <begin position="696"/>
        <end position="739"/>
    </location>
</feature>
<dbReference type="AlphaFoldDB" id="A0A1G6H4X9"/>
<dbReference type="OrthoDB" id="3267347at2"/>
<dbReference type="Proteomes" id="UP000199039">
    <property type="component" value="Unassembled WGS sequence"/>
</dbReference>
<evidence type="ECO:0000313" key="4">
    <source>
        <dbReference type="Proteomes" id="UP000199039"/>
    </source>
</evidence>
<proteinExistence type="predicted"/>
<dbReference type="InterPro" id="IPR046112">
    <property type="entry name" value="DUF6049"/>
</dbReference>
<dbReference type="EMBL" id="FMYH01000001">
    <property type="protein sequence ID" value="SDB88985.1"/>
    <property type="molecule type" value="Genomic_DNA"/>
</dbReference>
<evidence type="ECO:0008006" key="5">
    <source>
        <dbReference type="Google" id="ProtNLM"/>
    </source>
</evidence>
<dbReference type="PROSITE" id="PS00430">
    <property type="entry name" value="TONB_DEPENDENT_REC_1"/>
    <property type="match status" value="1"/>
</dbReference>
<dbReference type="STRING" id="1814289.SAMN05216410_0707"/>
<reference evidence="3 4" key="1">
    <citation type="submission" date="2016-09" db="EMBL/GenBank/DDBJ databases">
        <authorList>
            <person name="Capua I."/>
            <person name="De Benedictis P."/>
            <person name="Joannis T."/>
            <person name="Lombin L.H."/>
            <person name="Cattoli G."/>
        </authorList>
    </citation>
    <scope>NUCLEOTIDE SEQUENCE [LARGE SCALE GENOMIC DNA]</scope>
    <source>
        <strain evidence="3 4">ISLP-3</strain>
    </source>
</reference>
<feature type="transmembrane region" description="Helical" evidence="2">
    <location>
        <begin position="657"/>
        <end position="678"/>
    </location>
</feature>
<accession>A0A1G6H4X9</accession>
<keyword evidence="2" id="KW-1133">Transmembrane helix</keyword>
<organism evidence="3 4">
    <name type="scientific">Sanguibacter gelidistatuariae</name>
    <dbReference type="NCBI Taxonomy" id="1814289"/>
    <lineage>
        <taxon>Bacteria</taxon>
        <taxon>Bacillati</taxon>
        <taxon>Actinomycetota</taxon>
        <taxon>Actinomycetes</taxon>
        <taxon>Micrococcales</taxon>
        <taxon>Sanguibacteraceae</taxon>
        <taxon>Sanguibacter</taxon>
    </lineage>
</organism>
<dbReference type="Pfam" id="PF19516">
    <property type="entry name" value="DUF6049"/>
    <property type="match status" value="1"/>
</dbReference>
<sequence length="739" mass="76116">MTALVRPIRRAGASIVGVLAVLAMALILTSLGAPLALPAAAAVPEPAVTSTAPVAVRLLSLSPEVTRPGDTLTVVAQIENTTTTDITSPVAKLSVSKYRYSTRVAFAGWEDLPESAPVGTTVQALPLPDTLAAGATTTITFSVEADSLTLMGGQVGWGPRGIAVSVTGEGTSYPATTPLGVLRTYLVWFPVADEEITPVDVSVLVPVVGPAFDPLDPVGSTPGLGEATDKTGRLSKVVASTEEFPAVAWAVDPAIVSAVARDGADEPATSPAATAWARHTLAASGGRDVFALPTFDQDWSAFAAAGISPPQREELPTGLSTWRTDLAWPAQAVPTTSVLRLAASAGTPLVVAAPGALQPDPELTYTPTGLASLATSSGTVTALVPDAVLSSQLAAPTQTSPAAARQRMVAELAIISRERPAEVRSILLTAPRSWTPTPEIAQAQLGGIDGVPWARLMPVSTLIDAPVPDVARSSPETSSTVQGALTRDELASLEATRAAVEHFAQVVPDPAALTTPVDAAALAATSVAWRNDPAGRTAAIDRLTAEADDVTSSISVVSQSDFTLISTGSSLPITVHNALDQPATVTVQLKPDDPRLVAEAPVTVVVPAGSDASAKVKVRAVGRGNVTVYIQILSPDGTLIASPASIGVRVRADWENLGTAIFAGLLVVLLGVGIWRTIHRGRSDRRASAAVVEQLENGDTVEPADRIDPVASVESIEPALADPEPSSEDGEPREHPHER</sequence>
<keyword evidence="2" id="KW-0812">Transmembrane</keyword>
<evidence type="ECO:0000256" key="2">
    <source>
        <dbReference type="SAM" id="Phobius"/>
    </source>
</evidence>
<dbReference type="RefSeq" id="WP_093180815.1">
    <property type="nucleotide sequence ID" value="NZ_FMYH01000001.1"/>
</dbReference>
<dbReference type="InterPro" id="IPR010916">
    <property type="entry name" value="TonB_box_CS"/>
</dbReference>
<keyword evidence="4" id="KW-1185">Reference proteome</keyword>